<gene>
    <name evidence="1" type="ORF">ACJIZ3_008901</name>
</gene>
<protein>
    <submittedName>
        <fullName evidence="1">Uncharacterized protein</fullName>
    </submittedName>
</protein>
<accession>A0ABD3TBV9</accession>
<organism evidence="1 2">
    <name type="scientific">Penstemon smallii</name>
    <dbReference type="NCBI Taxonomy" id="265156"/>
    <lineage>
        <taxon>Eukaryota</taxon>
        <taxon>Viridiplantae</taxon>
        <taxon>Streptophyta</taxon>
        <taxon>Embryophyta</taxon>
        <taxon>Tracheophyta</taxon>
        <taxon>Spermatophyta</taxon>
        <taxon>Magnoliopsida</taxon>
        <taxon>eudicotyledons</taxon>
        <taxon>Gunneridae</taxon>
        <taxon>Pentapetalae</taxon>
        <taxon>asterids</taxon>
        <taxon>lamiids</taxon>
        <taxon>Lamiales</taxon>
        <taxon>Plantaginaceae</taxon>
        <taxon>Cheloneae</taxon>
        <taxon>Penstemon</taxon>
    </lineage>
</organism>
<name>A0ABD3TBV9_9LAMI</name>
<reference evidence="1 2" key="1">
    <citation type="submission" date="2024-12" db="EMBL/GenBank/DDBJ databases">
        <title>The unique morphological basis and parallel evolutionary history of personate flowers in Penstemon.</title>
        <authorList>
            <person name="Depatie T.H."/>
            <person name="Wessinger C.A."/>
        </authorList>
    </citation>
    <scope>NUCLEOTIDE SEQUENCE [LARGE SCALE GENOMIC DNA]</scope>
    <source>
        <strain evidence="1">WTNN_2</strain>
        <tissue evidence="1">Leaf</tissue>
    </source>
</reference>
<keyword evidence="2" id="KW-1185">Reference proteome</keyword>
<dbReference type="EMBL" id="JBJXBP010000004">
    <property type="protein sequence ID" value="KAL3834165.1"/>
    <property type="molecule type" value="Genomic_DNA"/>
</dbReference>
<sequence length="118" mass="13620">METYEKGGNIDVQLINTKISDKIFIMRINKKERASKSGVQLQYTIISLASEEDVKNNTLSSSINIPDTSQDKADLHRKAIYQRSYLVKVDVIEKDLTMKERHPFQRIMTDNFCKFSSS</sequence>
<dbReference type="Proteomes" id="UP001634393">
    <property type="component" value="Unassembled WGS sequence"/>
</dbReference>
<proteinExistence type="predicted"/>
<comment type="caution">
    <text evidence="1">The sequence shown here is derived from an EMBL/GenBank/DDBJ whole genome shotgun (WGS) entry which is preliminary data.</text>
</comment>
<dbReference type="AlphaFoldDB" id="A0ABD3TBV9"/>
<evidence type="ECO:0000313" key="1">
    <source>
        <dbReference type="EMBL" id="KAL3834165.1"/>
    </source>
</evidence>
<evidence type="ECO:0000313" key="2">
    <source>
        <dbReference type="Proteomes" id="UP001634393"/>
    </source>
</evidence>